<keyword evidence="2" id="KW-1185">Reference proteome</keyword>
<dbReference type="Gene3D" id="3.40.50.1820">
    <property type="entry name" value="alpha/beta hydrolase"/>
    <property type="match status" value="1"/>
</dbReference>
<dbReference type="RefSeq" id="WP_189540847.1">
    <property type="nucleotide sequence ID" value="NZ_BMZD01000004.1"/>
</dbReference>
<proteinExistence type="predicted"/>
<reference evidence="1" key="2">
    <citation type="submission" date="2020-09" db="EMBL/GenBank/DDBJ databases">
        <authorList>
            <person name="Sun Q."/>
            <person name="Kim S."/>
        </authorList>
    </citation>
    <scope>NUCLEOTIDE SEQUENCE</scope>
    <source>
        <strain evidence="1">KCTC 32422</strain>
    </source>
</reference>
<name>A0A918RHY2_9SPHN</name>
<protein>
    <recommendedName>
        <fullName evidence="3">DUF3089 domain-containing protein</fullName>
    </recommendedName>
</protein>
<dbReference type="InterPro" id="IPR029058">
    <property type="entry name" value="AB_hydrolase_fold"/>
</dbReference>
<accession>A0A918RHY2</accession>
<dbReference type="InterPro" id="IPR021440">
    <property type="entry name" value="DUF3089"/>
</dbReference>
<evidence type="ECO:0000313" key="2">
    <source>
        <dbReference type="Proteomes" id="UP000634139"/>
    </source>
</evidence>
<sequence length="369" mass="40009">MARKFLYFIAVCIAIFIAGRLALTFYPDTLSRLAFKPSGQFESQSALSSAQYAEPGMWLVSPNSRNDPARWAPKGPPAPTPVRAAVFFVHPTSYLAKAHWNAPLGDNEARTRAVTFIRAMASPFAGAEQIWAPRYRQAAFGAFLTQGEDRAKALDLAYGDVLQAFDHFVSQIPADMPIVLAGHSQGALHLRRLMAERVKDQPLGQRIAAAYLVGWPLSLKHDLPQMGLQPCNIAEQPGCVMSWLSYGEPADPAMTIAAYEADKGLDGQSLKGSAFLCSNPLTGSAGGTAPASANLGALVPDDKLENGEIKPAFVPATCRPDGMLSLQSAPEMGDYVLPGNNYHVYDIPLFWMNVRADFTRRVAAWQAAR</sequence>
<evidence type="ECO:0008006" key="3">
    <source>
        <dbReference type="Google" id="ProtNLM"/>
    </source>
</evidence>
<dbReference type="Proteomes" id="UP000634139">
    <property type="component" value="Unassembled WGS sequence"/>
</dbReference>
<dbReference type="Pfam" id="PF11288">
    <property type="entry name" value="DUF3089"/>
    <property type="match status" value="1"/>
</dbReference>
<dbReference type="EMBL" id="BMZD01000004">
    <property type="protein sequence ID" value="GGZ98780.1"/>
    <property type="molecule type" value="Genomic_DNA"/>
</dbReference>
<comment type="caution">
    <text evidence="1">The sequence shown here is derived from an EMBL/GenBank/DDBJ whole genome shotgun (WGS) entry which is preliminary data.</text>
</comment>
<gene>
    <name evidence="1" type="ORF">GCM10011617_18970</name>
</gene>
<dbReference type="SUPFAM" id="SSF53474">
    <property type="entry name" value="alpha/beta-Hydrolases"/>
    <property type="match status" value="1"/>
</dbReference>
<reference evidence="1" key="1">
    <citation type="journal article" date="2014" name="Int. J. Syst. Evol. Microbiol.">
        <title>Complete genome sequence of Corynebacterium casei LMG S-19264T (=DSM 44701T), isolated from a smear-ripened cheese.</title>
        <authorList>
            <consortium name="US DOE Joint Genome Institute (JGI-PGF)"/>
            <person name="Walter F."/>
            <person name="Albersmeier A."/>
            <person name="Kalinowski J."/>
            <person name="Ruckert C."/>
        </authorList>
    </citation>
    <scope>NUCLEOTIDE SEQUENCE</scope>
    <source>
        <strain evidence="1">KCTC 32422</strain>
    </source>
</reference>
<dbReference type="AlphaFoldDB" id="A0A918RHY2"/>
<organism evidence="1 2">
    <name type="scientific">Novosphingobium arvoryzae</name>
    <dbReference type="NCBI Taxonomy" id="1256514"/>
    <lineage>
        <taxon>Bacteria</taxon>
        <taxon>Pseudomonadati</taxon>
        <taxon>Pseudomonadota</taxon>
        <taxon>Alphaproteobacteria</taxon>
        <taxon>Sphingomonadales</taxon>
        <taxon>Sphingomonadaceae</taxon>
        <taxon>Novosphingobium</taxon>
    </lineage>
</organism>
<evidence type="ECO:0000313" key="1">
    <source>
        <dbReference type="EMBL" id="GGZ98780.1"/>
    </source>
</evidence>